<reference evidence="7 8" key="1">
    <citation type="journal article" date="2016" name="Nat. Commun.">
        <title>Thousands of microbial genomes shed light on interconnected biogeochemical processes in an aquifer system.</title>
        <authorList>
            <person name="Anantharaman K."/>
            <person name="Brown C.T."/>
            <person name="Hug L.A."/>
            <person name="Sharon I."/>
            <person name="Castelle C.J."/>
            <person name="Probst A.J."/>
            <person name="Thomas B.C."/>
            <person name="Singh A."/>
            <person name="Wilkins M.J."/>
            <person name="Karaoz U."/>
            <person name="Brodie E.L."/>
            <person name="Williams K.H."/>
            <person name="Hubbard S.S."/>
            <person name="Banfield J.F."/>
        </authorList>
    </citation>
    <scope>NUCLEOTIDE SEQUENCE [LARGE SCALE GENOMIC DNA]</scope>
</reference>
<comment type="similarity">
    <text evidence="1 5">Belongs to the bacterial ribosomal protein bL17 family.</text>
</comment>
<dbReference type="Gene3D" id="3.90.1030.10">
    <property type="entry name" value="Ribosomal protein L17"/>
    <property type="match status" value="1"/>
</dbReference>
<sequence length="116" mass="13431">MRHGKKGRKFGRKTGKRRAFRKGLAHNLILKGKIETTEARAKEIRPVVEKLVTLAKKQTLSSLRLLLARLPRASAEKLYFETAKRYADRNGGYLRIVKQMKRRKRDGSRVAVIEFI</sequence>
<dbReference type="GO" id="GO:0022625">
    <property type="term" value="C:cytosolic large ribosomal subunit"/>
    <property type="evidence" value="ECO:0007669"/>
    <property type="project" value="TreeGrafter"/>
</dbReference>
<dbReference type="PANTHER" id="PTHR14413:SF16">
    <property type="entry name" value="LARGE RIBOSOMAL SUBUNIT PROTEIN BL17M"/>
    <property type="match status" value="1"/>
</dbReference>
<gene>
    <name evidence="7" type="ORF">A2128_00715</name>
</gene>
<evidence type="ECO:0000256" key="5">
    <source>
        <dbReference type="RuleBase" id="RU000660"/>
    </source>
</evidence>
<proteinExistence type="inferred from homology"/>
<keyword evidence="3 5" id="KW-0687">Ribonucleoprotein</keyword>
<dbReference type="GO" id="GO:0006412">
    <property type="term" value="P:translation"/>
    <property type="evidence" value="ECO:0007669"/>
    <property type="project" value="InterPro"/>
</dbReference>
<evidence type="ECO:0000313" key="7">
    <source>
        <dbReference type="EMBL" id="OGY97054.1"/>
    </source>
</evidence>
<dbReference type="Proteomes" id="UP000176349">
    <property type="component" value="Unassembled WGS sequence"/>
</dbReference>
<evidence type="ECO:0000256" key="1">
    <source>
        <dbReference type="ARBA" id="ARBA00008777"/>
    </source>
</evidence>
<keyword evidence="2 5" id="KW-0689">Ribosomal protein</keyword>
<dbReference type="PANTHER" id="PTHR14413">
    <property type="entry name" value="RIBOSOMAL PROTEIN L17"/>
    <property type="match status" value="1"/>
</dbReference>
<name>A0A1G2C6L7_9BACT</name>
<comment type="caution">
    <text evidence="7">The sequence shown here is derived from an EMBL/GenBank/DDBJ whole genome shotgun (WGS) entry which is preliminary data.</text>
</comment>
<organism evidence="7 8">
    <name type="scientific">Candidatus Liptonbacteria bacterium GWC1_60_9</name>
    <dbReference type="NCBI Taxonomy" id="1798645"/>
    <lineage>
        <taxon>Bacteria</taxon>
        <taxon>Candidatus Liptoniibacteriota</taxon>
    </lineage>
</organism>
<dbReference type="PROSITE" id="PS01167">
    <property type="entry name" value="RIBOSOMAL_L17"/>
    <property type="match status" value="1"/>
</dbReference>
<dbReference type="InterPro" id="IPR036373">
    <property type="entry name" value="Ribosomal_bL17_sf"/>
</dbReference>
<accession>A0A1G2C6L7</accession>
<evidence type="ECO:0000313" key="8">
    <source>
        <dbReference type="Proteomes" id="UP000176349"/>
    </source>
</evidence>
<evidence type="ECO:0000256" key="3">
    <source>
        <dbReference type="ARBA" id="ARBA00023274"/>
    </source>
</evidence>
<evidence type="ECO:0000256" key="4">
    <source>
        <dbReference type="ARBA" id="ARBA00035494"/>
    </source>
</evidence>
<evidence type="ECO:0000256" key="6">
    <source>
        <dbReference type="RuleBase" id="RU000661"/>
    </source>
</evidence>
<dbReference type="AlphaFoldDB" id="A0A1G2C6L7"/>
<dbReference type="GO" id="GO:0003735">
    <property type="term" value="F:structural constituent of ribosome"/>
    <property type="evidence" value="ECO:0007669"/>
    <property type="project" value="InterPro"/>
</dbReference>
<dbReference type="InterPro" id="IPR000456">
    <property type="entry name" value="Ribosomal_bL17"/>
</dbReference>
<dbReference type="NCBIfam" id="TIGR00059">
    <property type="entry name" value="L17"/>
    <property type="match status" value="1"/>
</dbReference>
<protein>
    <recommendedName>
        <fullName evidence="4 6">50S ribosomal protein L17</fullName>
    </recommendedName>
</protein>
<evidence type="ECO:0000256" key="2">
    <source>
        <dbReference type="ARBA" id="ARBA00022980"/>
    </source>
</evidence>
<dbReference type="InterPro" id="IPR047859">
    <property type="entry name" value="Ribosomal_bL17_CS"/>
</dbReference>
<dbReference type="SUPFAM" id="SSF64263">
    <property type="entry name" value="Prokaryotic ribosomal protein L17"/>
    <property type="match status" value="1"/>
</dbReference>
<dbReference type="Pfam" id="PF01196">
    <property type="entry name" value="Ribosomal_L17"/>
    <property type="match status" value="1"/>
</dbReference>
<dbReference type="EMBL" id="MHKV01000025">
    <property type="protein sequence ID" value="OGY97054.1"/>
    <property type="molecule type" value="Genomic_DNA"/>
</dbReference>